<dbReference type="GeneID" id="112495123"/>
<dbReference type="AlphaFoldDB" id="A0AAJ7W6S5"/>
<gene>
    <name evidence="2" type="primary">LOC112495123</name>
</gene>
<reference evidence="2" key="1">
    <citation type="submission" date="2025-08" db="UniProtKB">
        <authorList>
            <consortium name="RefSeq"/>
        </authorList>
    </citation>
    <scope>IDENTIFICATION</scope>
</reference>
<organism evidence="1 2">
    <name type="scientific">Cephus cinctus</name>
    <name type="common">Wheat stem sawfly</name>
    <dbReference type="NCBI Taxonomy" id="211228"/>
    <lineage>
        <taxon>Eukaryota</taxon>
        <taxon>Metazoa</taxon>
        <taxon>Ecdysozoa</taxon>
        <taxon>Arthropoda</taxon>
        <taxon>Hexapoda</taxon>
        <taxon>Insecta</taxon>
        <taxon>Pterygota</taxon>
        <taxon>Neoptera</taxon>
        <taxon>Endopterygota</taxon>
        <taxon>Hymenoptera</taxon>
        <taxon>Cephoidea</taxon>
        <taxon>Cephidae</taxon>
        <taxon>Cephus</taxon>
    </lineage>
</organism>
<name>A0AAJ7W6S5_CEPCN</name>
<dbReference type="KEGG" id="ccin:112495123"/>
<protein>
    <submittedName>
        <fullName evidence="2">Uncharacterized protein LOC112495123</fullName>
    </submittedName>
</protein>
<keyword evidence="1" id="KW-1185">Reference proteome</keyword>
<proteinExistence type="predicted"/>
<dbReference type="RefSeq" id="XP_024945952.1">
    <property type="nucleotide sequence ID" value="XM_025090184.1"/>
</dbReference>
<sequence length="117" mass="13586">MVYSVIRLSVKRIQKRYPVTHRRQLLQLRHFSRVCPVHECISEGALVANLDNVEIPCGRSGTFMACQVTDSSDCRVRERERERERELVRYCPLVGQFECALLPFWNSKHLLAGLSLL</sequence>
<dbReference type="Proteomes" id="UP000694920">
    <property type="component" value="Unplaced"/>
</dbReference>
<evidence type="ECO:0000313" key="1">
    <source>
        <dbReference type="Proteomes" id="UP000694920"/>
    </source>
</evidence>
<evidence type="ECO:0000313" key="2">
    <source>
        <dbReference type="RefSeq" id="XP_024945952.1"/>
    </source>
</evidence>
<accession>A0AAJ7W6S5</accession>